<sequence length="81" mass="9529">MKRSMALWVNISFRVFVAFAYTLLGAYVAFWSSFDLGTWNGVSIVLLLGILFILYGLFRIWRAYLYFREADESSNYAEYED</sequence>
<keyword evidence="1" id="KW-0812">Transmembrane</keyword>
<evidence type="ECO:0000313" key="3">
    <source>
        <dbReference type="Proteomes" id="UP001249959"/>
    </source>
</evidence>
<reference evidence="2 3" key="1">
    <citation type="submission" date="2023-09" db="EMBL/GenBank/DDBJ databases">
        <title>Aquirufa genomes.</title>
        <authorList>
            <person name="Pitt A."/>
        </authorList>
    </citation>
    <scope>NUCLEOTIDE SEQUENCE [LARGE SCALE GENOMIC DNA]</scope>
    <source>
        <strain evidence="2 3">LEOWEIH-7C</strain>
    </source>
</reference>
<evidence type="ECO:0000313" key="2">
    <source>
        <dbReference type="EMBL" id="MDU0807457.1"/>
    </source>
</evidence>
<keyword evidence="3" id="KW-1185">Reference proteome</keyword>
<gene>
    <name evidence="2" type="ORF">PQG45_00245</name>
</gene>
<keyword evidence="1" id="KW-1133">Transmembrane helix</keyword>
<comment type="caution">
    <text evidence="2">The sequence shown here is derived from an EMBL/GenBank/DDBJ whole genome shotgun (WGS) entry which is preliminary data.</text>
</comment>
<evidence type="ECO:0000256" key="1">
    <source>
        <dbReference type="SAM" id="Phobius"/>
    </source>
</evidence>
<dbReference type="EMBL" id="JAVNWW010000001">
    <property type="protein sequence ID" value="MDU0807457.1"/>
    <property type="molecule type" value="Genomic_DNA"/>
</dbReference>
<proteinExistence type="predicted"/>
<evidence type="ECO:0008006" key="4">
    <source>
        <dbReference type="Google" id="ProtNLM"/>
    </source>
</evidence>
<name>A0ABU3TNM3_9BACT</name>
<feature type="transmembrane region" description="Helical" evidence="1">
    <location>
        <begin position="36"/>
        <end position="58"/>
    </location>
</feature>
<accession>A0ABU3TNM3</accession>
<protein>
    <recommendedName>
        <fullName evidence="4">DUF202 domain-containing protein</fullName>
    </recommendedName>
</protein>
<organism evidence="2 3">
    <name type="scientific">Aquirufa regiilacus</name>
    <dbReference type="NCBI Taxonomy" id="3024868"/>
    <lineage>
        <taxon>Bacteria</taxon>
        <taxon>Pseudomonadati</taxon>
        <taxon>Bacteroidota</taxon>
        <taxon>Cytophagia</taxon>
        <taxon>Cytophagales</taxon>
        <taxon>Flectobacillaceae</taxon>
        <taxon>Aquirufa</taxon>
    </lineage>
</organism>
<dbReference type="Proteomes" id="UP001249959">
    <property type="component" value="Unassembled WGS sequence"/>
</dbReference>
<feature type="transmembrane region" description="Helical" evidence="1">
    <location>
        <begin position="7"/>
        <end position="30"/>
    </location>
</feature>
<dbReference type="RefSeq" id="WP_315577386.1">
    <property type="nucleotide sequence ID" value="NZ_JARDXH010000007.1"/>
</dbReference>
<keyword evidence="1" id="KW-0472">Membrane</keyword>